<dbReference type="Gene3D" id="1.10.10.10">
    <property type="entry name" value="Winged helix-like DNA-binding domain superfamily/Winged helix DNA-binding domain"/>
    <property type="match status" value="1"/>
</dbReference>
<dbReference type="PROSITE" id="PS50949">
    <property type="entry name" value="HTH_GNTR"/>
    <property type="match status" value="1"/>
</dbReference>
<dbReference type="EMBL" id="BJMH01000046">
    <property type="protein sequence ID" value="GEB35589.1"/>
    <property type="molecule type" value="Genomic_DNA"/>
</dbReference>
<evidence type="ECO:0000259" key="8">
    <source>
        <dbReference type="PROSITE" id="PS50949"/>
    </source>
</evidence>
<proteinExistence type="inferred from homology"/>
<evidence type="ECO:0000256" key="3">
    <source>
        <dbReference type="ARBA" id="ARBA00022576"/>
    </source>
</evidence>
<keyword evidence="6" id="KW-0238">DNA-binding</keyword>
<evidence type="ECO:0000256" key="5">
    <source>
        <dbReference type="ARBA" id="ARBA00023015"/>
    </source>
</evidence>
<evidence type="ECO:0000256" key="4">
    <source>
        <dbReference type="ARBA" id="ARBA00022898"/>
    </source>
</evidence>
<dbReference type="InterPro" id="IPR015421">
    <property type="entry name" value="PyrdxlP-dep_Trfase_major"/>
</dbReference>
<keyword evidence="3" id="KW-0032">Aminotransferase</keyword>
<evidence type="ECO:0000256" key="6">
    <source>
        <dbReference type="ARBA" id="ARBA00023125"/>
    </source>
</evidence>
<dbReference type="InterPro" id="IPR004839">
    <property type="entry name" value="Aminotransferase_I/II_large"/>
</dbReference>
<dbReference type="InterPro" id="IPR015424">
    <property type="entry name" value="PyrdxlP-dep_Trfase"/>
</dbReference>
<dbReference type="PANTHER" id="PTHR46577:SF1">
    <property type="entry name" value="HTH-TYPE TRANSCRIPTIONAL REGULATORY PROTEIN GABR"/>
    <property type="match status" value="1"/>
</dbReference>
<dbReference type="SUPFAM" id="SSF53383">
    <property type="entry name" value="PLP-dependent transferases"/>
    <property type="match status" value="1"/>
</dbReference>
<comment type="caution">
    <text evidence="9">The sequence shown here is derived from an EMBL/GenBank/DDBJ whole genome shotgun (WGS) entry which is preliminary data.</text>
</comment>
<dbReference type="InterPro" id="IPR051446">
    <property type="entry name" value="HTH_trans_reg/aminotransferase"/>
</dbReference>
<comment type="similarity">
    <text evidence="2">In the C-terminal section; belongs to the class-I pyridoxal-phosphate-dependent aminotransferase family.</text>
</comment>
<keyword evidence="3" id="KW-0808">Transferase</keyword>
<keyword evidence="5" id="KW-0805">Transcription regulation</keyword>
<dbReference type="PANTHER" id="PTHR46577">
    <property type="entry name" value="HTH-TYPE TRANSCRIPTIONAL REGULATORY PROTEIN GABR"/>
    <property type="match status" value="1"/>
</dbReference>
<dbReference type="GO" id="GO:0008483">
    <property type="term" value="F:transaminase activity"/>
    <property type="evidence" value="ECO:0007669"/>
    <property type="project" value="UniProtKB-KW"/>
</dbReference>
<reference evidence="9 10" key="1">
    <citation type="submission" date="2019-06" db="EMBL/GenBank/DDBJ databases">
        <title>Whole genome shotgun sequence of Brevibacillus parabrevis NBRC 12334.</title>
        <authorList>
            <person name="Hosoyama A."/>
            <person name="Uohara A."/>
            <person name="Ohji S."/>
            <person name="Ichikawa N."/>
        </authorList>
    </citation>
    <scope>NUCLEOTIDE SEQUENCE [LARGE SCALE GENOMIC DNA]</scope>
    <source>
        <strain evidence="9 10">NBRC 12334</strain>
    </source>
</reference>
<dbReference type="Pfam" id="PF00155">
    <property type="entry name" value="Aminotran_1_2"/>
    <property type="match status" value="1"/>
</dbReference>
<dbReference type="Pfam" id="PF00392">
    <property type="entry name" value="GntR"/>
    <property type="match status" value="1"/>
</dbReference>
<keyword evidence="10" id="KW-1185">Reference proteome</keyword>
<dbReference type="CDD" id="cd00609">
    <property type="entry name" value="AAT_like"/>
    <property type="match status" value="1"/>
</dbReference>
<dbReference type="SMART" id="SM00345">
    <property type="entry name" value="HTH_GNTR"/>
    <property type="match status" value="1"/>
</dbReference>
<name>A0A4Y3PW60_BREPA</name>
<keyword evidence="4" id="KW-0663">Pyridoxal phosphate</keyword>
<protein>
    <submittedName>
        <fullName evidence="9">GntR family transcriptional regulator</fullName>
    </submittedName>
</protein>
<evidence type="ECO:0000256" key="1">
    <source>
        <dbReference type="ARBA" id="ARBA00001933"/>
    </source>
</evidence>
<feature type="domain" description="HTH gntR-type" evidence="8">
    <location>
        <begin position="12"/>
        <end position="80"/>
    </location>
</feature>
<keyword evidence="7" id="KW-0804">Transcription</keyword>
<dbReference type="GO" id="GO:0030170">
    <property type="term" value="F:pyridoxal phosphate binding"/>
    <property type="evidence" value="ECO:0007669"/>
    <property type="project" value="InterPro"/>
</dbReference>
<accession>A0A4Y3PW60</accession>
<dbReference type="Proteomes" id="UP000316882">
    <property type="component" value="Unassembled WGS sequence"/>
</dbReference>
<evidence type="ECO:0000313" key="9">
    <source>
        <dbReference type="EMBL" id="GEB35589.1"/>
    </source>
</evidence>
<dbReference type="InterPro" id="IPR036390">
    <property type="entry name" value="WH_DNA-bd_sf"/>
</dbReference>
<gene>
    <name evidence="9" type="ORF">BPA01_51690</name>
</gene>
<dbReference type="GO" id="GO:0003677">
    <property type="term" value="F:DNA binding"/>
    <property type="evidence" value="ECO:0007669"/>
    <property type="project" value="UniProtKB-KW"/>
</dbReference>
<evidence type="ECO:0000256" key="7">
    <source>
        <dbReference type="ARBA" id="ARBA00023163"/>
    </source>
</evidence>
<dbReference type="AlphaFoldDB" id="A0A4Y3PW60"/>
<organism evidence="9 10">
    <name type="scientific">Brevibacillus parabrevis</name>
    <dbReference type="NCBI Taxonomy" id="54914"/>
    <lineage>
        <taxon>Bacteria</taxon>
        <taxon>Bacillati</taxon>
        <taxon>Bacillota</taxon>
        <taxon>Bacilli</taxon>
        <taxon>Bacillales</taxon>
        <taxon>Paenibacillaceae</taxon>
        <taxon>Brevibacillus</taxon>
    </lineage>
</organism>
<dbReference type="InterPro" id="IPR036388">
    <property type="entry name" value="WH-like_DNA-bd_sf"/>
</dbReference>
<dbReference type="CDD" id="cd07377">
    <property type="entry name" value="WHTH_GntR"/>
    <property type="match status" value="1"/>
</dbReference>
<dbReference type="Gene3D" id="3.40.640.10">
    <property type="entry name" value="Type I PLP-dependent aspartate aminotransferase-like (Major domain)"/>
    <property type="match status" value="1"/>
</dbReference>
<comment type="cofactor">
    <cofactor evidence="1">
        <name>pyridoxal 5'-phosphate</name>
        <dbReference type="ChEBI" id="CHEBI:597326"/>
    </cofactor>
</comment>
<sequence length="466" mass="52577">MLWVPIDRDKPIPLTRQIYTEFRDKILRGDWAAGFKLPSTRKMAQELRISRNVAIEAYDQLFAEGYIESRQGSGYFVAAGIYLEQFARGQERPLPSAGDQPEHLIDFRSGVPALEQFPRSLWGKTVQQVCHDAPLSAFGYNRPEGRAELRDVLSRYLYRTRGVQCTPEQIVMTSGATQALTLIAKVLLNRESCVLIEDPITQDIQSIFTSTGARLCPVPVDEYGMNMHSLPSPLAGSRPRFAFVTPSHQFPLGTTLTIQRRIQLIQYARSVDCYIVEDDYDSEFRYESPPISSIQGLAPERVIYIGSFSKILSPGLRLGYLVLPETLVERYHKAKWLSDLHTPSLEQLALGRFIEEGHLEKYISKMKKLYKKRRQCLIEALRRTFADRATIWGEAAGLHIVAAFDGISFTPDVLTALEAAGVRVYPVEEHAIGKGRHEDKIVIGYGNVSEDGIEEGVRRMGIVLSR</sequence>
<evidence type="ECO:0000256" key="2">
    <source>
        <dbReference type="ARBA" id="ARBA00005384"/>
    </source>
</evidence>
<evidence type="ECO:0000313" key="10">
    <source>
        <dbReference type="Proteomes" id="UP000316882"/>
    </source>
</evidence>
<dbReference type="GO" id="GO:0003700">
    <property type="term" value="F:DNA-binding transcription factor activity"/>
    <property type="evidence" value="ECO:0007669"/>
    <property type="project" value="InterPro"/>
</dbReference>
<dbReference type="STRING" id="54914.AV540_23440"/>
<dbReference type="InterPro" id="IPR000524">
    <property type="entry name" value="Tscrpt_reg_HTH_GntR"/>
</dbReference>
<dbReference type="RefSeq" id="WP_122966387.1">
    <property type="nucleotide sequence ID" value="NZ_BJMH01000046.1"/>
</dbReference>
<dbReference type="SUPFAM" id="SSF46785">
    <property type="entry name" value="Winged helix' DNA-binding domain"/>
    <property type="match status" value="1"/>
</dbReference>